<comment type="caution">
    <text evidence="2">The sequence shown here is derived from an EMBL/GenBank/DDBJ whole genome shotgun (WGS) entry which is preliminary data.</text>
</comment>
<accession>A0AAU9VV87</accession>
<evidence type="ECO:0000313" key="2">
    <source>
        <dbReference type="EMBL" id="CAH3038795.1"/>
    </source>
</evidence>
<keyword evidence="1" id="KW-0812">Transmembrane</keyword>
<keyword evidence="3" id="KW-1185">Reference proteome</keyword>
<feature type="transmembrane region" description="Helical" evidence="1">
    <location>
        <begin position="36"/>
        <end position="56"/>
    </location>
</feature>
<proteinExistence type="predicted"/>
<gene>
    <name evidence="2" type="ORF">PMEA_00021916</name>
</gene>
<name>A0AAU9VV87_9CNID</name>
<feature type="non-terminal residue" evidence="2">
    <location>
        <position position="1"/>
    </location>
</feature>
<keyword evidence="1" id="KW-0472">Membrane</keyword>
<dbReference type="EMBL" id="CALNXJ010000004">
    <property type="protein sequence ID" value="CAH3038795.1"/>
    <property type="molecule type" value="Genomic_DNA"/>
</dbReference>
<keyword evidence="1" id="KW-1133">Transmembrane helix</keyword>
<feature type="transmembrane region" description="Helical" evidence="1">
    <location>
        <begin position="77"/>
        <end position="99"/>
    </location>
</feature>
<organism evidence="2 3">
    <name type="scientific">Pocillopora meandrina</name>
    <dbReference type="NCBI Taxonomy" id="46732"/>
    <lineage>
        <taxon>Eukaryota</taxon>
        <taxon>Metazoa</taxon>
        <taxon>Cnidaria</taxon>
        <taxon>Anthozoa</taxon>
        <taxon>Hexacorallia</taxon>
        <taxon>Scleractinia</taxon>
        <taxon>Astrocoeniina</taxon>
        <taxon>Pocilloporidae</taxon>
        <taxon>Pocillopora</taxon>
    </lineage>
</organism>
<evidence type="ECO:0000313" key="3">
    <source>
        <dbReference type="Proteomes" id="UP001159428"/>
    </source>
</evidence>
<protein>
    <submittedName>
        <fullName evidence="2">Uncharacterized protein</fullName>
    </submittedName>
</protein>
<dbReference type="Proteomes" id="UP001159428">
    <property type="component" value="Unassembled WGS sequence"/>
</dbReference>
<evidence type="ECO:0000256" key="1">
    <source>
        <dbReference type="SAM" id="Phobius"/>
    </source>
</evidence>
<dbReference type="AlphaFoldDB" id="A0AAU9VV87"/>
<sequence length="121" mass="13697">VLLIIIVKLALVKYFGRNSTNTPQEDLEEFLLETKVIISLNVAEIVNCCFFLIIIVRSPSFVGFSTALKDLCRLPNFWTLLLFFLIYFLTGVSTIIHIIHNTIIPIQGAHKVDRLVIVHGS</sequence>
<reference evidence="2 3" key="1">
    <citation type="submission" date="2022-05" db="EMBL/GenBank/DDBJ databases">
        <authorList>
            <consortium name="Genoscope - CEA"/>
            <person name="William W."/>
        </authorList>
    </citation>
    <scope>NUCLEOTIDE SEQUENCE [LARGE SCALE GENOMIC DNA]</scope>
</reference>